<evidence type="ECO:0000256" key="1">
    <source>
        <dbReference type="SAM" id="MobiDB-lite"/>
    </source>
</evidence>
<keyword evidence="2" id="KW-0812">Transmembrane</keyword>
<dbReference type="Proteomes" id="UP000235388">
    <property type="component" value="Unassembled WGS sequence"/>
</dbReference>
<gene>
    <name evidence="3" type="ORF">PCANC_18180</name>
</gene>
<proteinExistence type="predicted"/>
<feature type="transmembrane region" description="Helical" evidence="2">
    <location>
        <begin position="281"/>
        <end position="302"/>
    </location>
</feature>
<dbReference type="AlphaFoldDB" id="A0A2N5SNK5"/>
<evidence type="ECO:0008006" key="5">
    <source>
        <dbReference type="Google" id="ProtNLM"/>
    </source>
</evidence>
<dbReference type="STRING" id="200324.A0A2N5SNK5"/>
<dbReference type="PANTHER" id="PTHR31061">
    <property type="entry name" value="LD22376P"/>
    <property type="match status" value="1"/>
</dbReference>
<accession>A0A2N5SNK5</accession>
<evidence type="ECO:0000313" key="3">
    <source>
        <dbReference type="EMBL" id="PLW14826.1"/>
    </source>
</evidence>
<dbReference type="EMBL" id="PGCJ01000911">
    <property type="protein sequence ID" value="PLW14826.1"/>
    <property type="molecule type" value="Genomic_DNA"/>
</dbReference>
<keyword evidence="4" id="KW-1185">Reference proteome</keyword>
<dbReference type="OrthoDB" id="2149840at2759"/>
<organism evidence="3 4">
    <name type="scientific">Puccinia coronata f. sp. avenae</name>
    <dbReference type="NCBI Taxonomy" id="200324"/>
    <lineage>
        <taxon>Eukaryota</taxon>
        <taxon>Fungi</taxon>
        <taxon>Dikarya</taxon>
        <taxon>Basidiomycota</taxon>
        <taxon>Pucciniomycotina</taxon>
        <taxon>Pucciniomycetes</taxon>
        <taxon>Pucciniales</taxon>
        <taxon>Pucciniaceae</taxon>
        <taxon>Puccinia</taxon>
    </lineage>
</organism>
<feature type="transmembrane region" description="Helical" evidence="2">
    <location>
        <begin position="249"/>
        <end position="269"/>
    </location>
</feature>
<keyword evidence="2" id="KW-0472">Membrane</keyword>
<keyword evidence="2" id="KW-1133">Transmembrane helix</keyword>
<feature type="transmembrane region" description="Helical" evidence="2">
    <location>
        <begin position="216"/>
        <end position="237"/>
    </location>
</feature>
<protein>
    <recommendedName>
        <fullName evidence="5">Heparan-alpha-glucosaminide N-acetyltransferase catalytic domain-containing protein</fullName>
    </recommendedName>
</protein>
<sequence length="394" mass="42880">METSEEPTQKRTLTTADPHDRTRDRSVDVLRGLTCFAMILVNTAAPIHPGWLAHPGDMRDPITFADTLFPCFLFTSGLASTHFRSSTHPVGRNEGYARIKRTCIRALKLSLIGIAYHNLIPRLTGFHPHSILDFSTYRFPSVLGRIGISSVVCALEPCLDIPPPILPGILALVWHVIAGLRPLTPLHHSSQAWLDRVVFGTAHLHQPDPGFDPEGLLASLLTVPISALLGTYLAAPLRRMHSVSLINPLGIAQLLALGILGSSLTGLLPSPASKLLWTPTYVAQTAATSVLYWSFSTALVSFETPLTRPLISALEILGQRSLEIYLISASASFSLQKFGSWDALAHLITRLLISTGLANHHHQRDLAVGVARSSLLGLAMIPVAKCLMHFGWKI</sequence>
<reference evidence="3 4" key="1">
    <citation type="submission" date="2017-11" db="EMBL/GenBank/DDBJ databases">
        <title>De novo assembly and phasing of dikaryotic genomes from two isolates of Puccinia coronata f. sp. avenae, the causal agent of oat crown rust.</title>
        <authorList>
            <person name="Miller M.E."/>
            <person name="Zhang Y."/>
            <person name="Omidvar V."/>
            <person name="Sperschneider J."/>
            <person name="Schwessinger B."/>
            <person name="Raley C."/>
            <person name="Palmer J.M."/>
            <person name="Garnica D."/>
            <person name="Upadhyaya N."/>
            <person name="Rathjen J."/>
            <person name="Taylor J.M."/>
            <person name="Park R.F."/>
            <person name="Dodds P.N."/>
            <person name="Hirsch C.D."/>
            <person name="Kianian S.F."/>
            <person name="Figueroa M."/>
        </authorList>
    </citation>
    <scope>NUCLEOTIDE SEQUENCE [LARGE SCALE GENOMIC DNA]</scope>
    <source>
        <strain evidence="3">12NC29</strain>
    </source>
</reference>
<feature type="region of interest" description="Disordered" evidence="1">
    <location>
        <begin position="1"/>
        <end position="21"/>
    </location>
</feature>
<evidence type="ECO:0000256" key="2">
    <source>
        <dbReference type="SAM" id="Phobius"/>
    </source>
</evidence>
<name>A0A2N5SNK5_9BASI</name>
<dbReference type="PANTHER" id="PTHR31061:SF24">
    <property type="entry name" value="LD22376P"/>
    <property type="match status" value="1"/>
</dbReference>
<comment type="caution">
    <text evidence="3">The sequence shown here is derived from an EMBL/GenBank/DDBJ whole genome shotgun (WGS) entry which is preliminary data.</text>
</comment>
<evidence type="ECO:0000313" key="4">
    <source>
        <dbReference type="Proteomes" id="UP000235388"/>
    </source>
</evidence>